<feature type="compositionally biased region" description="Low complexity" evidence="1">
    <location>
        <begin position="341"/>
        <end position="391"/>
    </location>
</feature>
<dbReference type="AlphaFoldDB" id="A0A919EPI9"/>
<dbReference type="RefSeq" id="WP_190042317.1">
    <property type="nucleotide sequence ID" value="NZ_BNBE01000002.1"/>
</dbReference>
<feature type="region of interest" description="Disordered" evidence="1">
    <location>
        <begin position="140"/>
        <end position="162"/>
    </location>
</feature>
<dbReference type="PANTHER" id="PTHR34700:SF4">
    <property type="entry name" value="PHAGE-LIKE ELEMENT PBSX PROTEIN XKDP"/>
    <property type="match status" value="1"/>
</dbReference>
<feature type="compositionally biased region" description="Low complexity" evidence="1">
    <location>
        <begin position="880"/>
        <end position="899"/>
    </location>
</feature>
<dbReference type="Gene3D" id="3.10.350.10">
    <property type="entry name" value="LysM domain"/>
    <property type="match status" value="2"/>
</dbReference>
<keyword evidence="5" id="KW-1185">Reference proteome</keyword>
<dbReference type="Proteomes" id="UP000632849">
    <property type="component" value="Unassembled WGS sequence"/>
</dbReference>
<dbReference type="SMART" id="SM01043">
    <property type="entry name" value="BTAD"/>
    <property type="match status" value="1"/>
</dbReference>
<comment type="caution">
    <text evidence="4">The sequence shown here is derived from an EMBL/GenBank/DDBJ whole genome shotgun (WGS) entry which is preliminary data.</text>
</comment>
<reference evidence="4" key="2">
    <citation type="submission" date="2020-09" db="EMBL/GenBank/DDBJ databases">
        <authorList>
            <person name="Sun Q."/>
            <person name="Ohkuma M."/>
        </authorList>
    </citation>
    <scope>NUCLEOTIDE SEQUENCE</scope>
    <source>
        <strain evidence="4">JCM 4122</strain>
    </source>
</reference>
<dbReference type="PANTHER" id="PTHR34700">
    <property type="entry name" value="POTASSIUM BINDING PROTEIN KBP"/>
    <property type="match status" value="1"/>
</dbReference>
<feature type="region of interest" description="Disordered" evidence="1">
    <location>
        <begin position="807"/>
        <end position="910"/>
    </location>
</feature>
<keyword evidence="2" id="KW-0472">Membrane</keyword>
<reference evidence="4" key="1">
    <citation type="journal article" date="2014" name="Int. J. Syst. Evol. Microbiol.">
        <title>Complete genome sequence of Corynebacterium casei LMG S-19264T (=DSM 44701T), isolated from a smear-ripened cheese.</title>
        <authorList>
            <consortium name="US DOE Joint Genome Institute (JGI-PGF)"/>
            <person name="Walter F."/>
            <person name="Albersmeier A."/>
            <person name="Kalinowski J."/>
            <person name="Ruckert C."/>
        </authorList>
    </citation>
    <scope>NUCLEOTIDE SEQUENCE</scope>
    <source>
        <strain evidence="4">JCM 4122</strain>
    </source>
</reference>
<dbReference type="InterPro" id="IPR036388">
    <property type="entry name" value="WH-like_DNA-bd_sf"/>
</dbReference>
<dbReference type="InterPro" id="IPR018392">
    <property type="entry name" value="LysM"/>
</dbReference>
<gene>
    <name evidence="4" type="ORF">GCM10017667_38290</name>
</gene>
<evidence type="ECO:0000256" key="2">
    <source>
        <dbReference type="SAM" id="Phobius"/>
    </source>
</evidence>
<feature type="compositionally biased region" description="Acidic residues" evidence="1">
    <location>
        <begin position="819"/>
        <end position="830"/>
    </location>
</feature>
<sequence length="1153" mass="120318">MPATRSRARRLPRALACLAALAAVTAGLPWILAQATASLWGPGTDAFSHLLTRTDTGAAFLLALVAVGWTAWAMFVLSLLVELPAQLRGRTAPRLPGLRLSQRAAGTLVSGILVAFASSTLASAAPALASTPAAPAAVSAPATADGQTPAAPQTAAAEKKTEQTYTVRAVRPAESLWSIAELLYGDGALYTKIADANEGRTMTDGTVFHADAPIRPGWTLSLPDTPHVDAVPAPAPQTDTYTVSAGDSLWEVAETQLGDGDRYTEIFAANKNKPQADGGTLTDPDDIHTGWKLTIPAATPPGDTTTPPAPAKPADTAKPAPVKPAQTVPAPTPSAKPTGSPAPARTTTPAPARTAPAVEKPAPAAPTTRPDTATTTPSAVPSPAAEPVAPAVKDEDTDGALLSETAGIGMLAAGGFLAVLGTLRLLQRRRRKPGQLPAPVDNEAAEQALHATAEPGSLQLLDLALRTLAHHAAQQGVPLPAATGARITARTVELLLPADTDPLALPPAQEQNDGSDDDELLPPGEEPAARDEALAPFLSEDPGRWALDRTQDLLDPDTTADIPAPYPGLVTLGTDPDGNHLLINLNTSRVLLLDGSPTAVRDTARVLALEAATSTWSDHAEIITVGLGDELPHLLPQNRLRTAPHLAAARADLAELLLEQRQEADGDAAPPRMPWTLVCAAAIEEDEARLLADTLTAARELPVALVLPAQGTAGAFGAFDDAVQLAVGTTNPQHVETLGADLIVQSLPEADYQAFADLLRQAEQPAQPAEEPWTHVPPAPIEVTITAHGDTDPADVPLTPFAAFTTTRPLAPVPPLPTEQDDEEPEQADDQEPKPEAAEGSTEAAAARPGGEDPAAAGGGEEENKQDGEDGAAPQKTSSAAAPEPAAPPAGAAAPTDSPAPIPAGDAPDTAVDLHAPEVQILGPVAVTGIQASGHGPKLAQLAAYLYFKPGQPDTVREAMDPRKPWGTATLQTRISQLRNSLGADADGALYLPRDRTGIYRLSPKVRCDWHRFTHLAERGLKKGPSTGIADLEAALALVRGVPFGGTPPAWAAVHHQEILVRITDTAHTLATWHRAGPRPDLDAARRAVRHGLSIDDSAELLYQDWMRIEDQAGNREAVHTAYTTLLTINRRLDVSTEPETEAIYEQIVRRTA</sequence>
<keyword evidence="2" id="KW-1133">Transmembrane helix</keyword>
<feature type="domain" description="LysM" evidence="3">
    <location>
        <begin position="239"/>
        <end position="295"/>
    </location>
</feature>
<feature type="compositionally biased region" description="Low complexity" evidence="1">
    <location>
        <begin position="140"/>
        <end position="156"/>
    </location>
</feature>
<dbReference type="CDD" id="cd00118">
    <property type="entry name" value="LysM"/>
    <property type="match status" value="1"/>
</dbReference>
<dbReference type="PROSITE" id="PS51782">
    <property type="entry name" value="LYSM"/>
    <property type="match status" value="1"/>
</dbReference>
<feature type="compositionally biased region" description="Low complexity" evidence="1">
    <location>
        <begin position="296"/>
        <end position="325"/>
    </location>
</feature>
<protein>
    <recommendedName>
        <fullName evidence="3">LysM domain-containing protein</fullName>
    </recommendedName>
</protein>
<dbReference type="InterPro" id="IPR052196">
    <property type="entry name" value="Bact_Kbp"/>
</dbReference>
<evidence type="ECO:0000313" key="5">
    <source>
        <dbReference type="Proteomes" id="UP000632849"/>
    </source>
</evidence>
<feature type="region of interest" description="Disordered" evidence="1">
    <location>
        <begin position="501"/>
        <end position="526"/>
    </location>
</feature>
<dbReference type="Pfam" id="PF01476">
    <property type="entry name" value="LysM"/>
    <property type="match status" value="1"/>
</dbReference>
<feature type="compositionally biased region" description="Low complexity" evidence="1">
    <location>
        <begin position="838"/>
        <end position="856"/>
    </location>
</feature>
<dbReference type="Gene3D" id="1.10.10.10">
    <property type="entry name" value="Winged helix-like DNA-binding domain superfamily/Winged helix DNA-binding domain"/>
    <property type="match status" value="1"/>
</dbReference>
<accession>A0A919EPI9</accession>
<feature type="transmembrane region" description="Helical" evidence="2">
    <location>
        <begin position="104"/>
        <end position="129"/>
    </location>
</feature>
<dbReference type="InterPro" id="IPR005158">
    <property type="entry name" value="BTAD"/>
</dbReference>
<dbReference type="EMBL" id="BNBE01000002">
    <property type="protein sequence ID" value="GHG04205.1"/>
    <property type="molecule type" value="Genomic_DNA"/>
</dbReference>
<evidence type="ECO:0000313" key="4">
    <source>
        <dbReference type="EMBL" id="GHG04205.1"/>
    </source>
</evidence>
<organism evidence="4 5">
    <name type="scientific">Streptomyces filamentosus</name>
    <name type="common">Streptomyces roseosporus</name>
    <dbReference type="NCBI Taxonomy" id="67294"/>
    <lineage>
        <taxon>Bacteria</taxon>
        <taxon>Bacillati</taxon>
        <taxon>Actinomycetota</taxon>
        <taxon>Actinomycetes</taxon>
        <taxon>Kitasatosporales</taxon>
        <taxon>Streptomycetaceae</taxon>
        <taxon>Streptomyces</taxon>
    </lineage>
</organism>
<name>A0A919EPI9_STRFL</name>
<proteinExistence type="predicted"/>
<feature type="region of interest" description="Disordered" evidence="1">
    <location>
        <begin position="270"/>
        <end position="391"/>
    </location>
</feature>
<evidence type="ECO:0000256" key="1">
    <source>
        <dbReference type="SAM" id="MobiDB-lite"/>
    </source>
</evidence>
<feature type="transmembrane region" description="Helical" evidence="2">
    <location>
        <begin position="57"/>
        <end position="83"/>
    </location>
</feature>
<evidence type="ECO:0000259" key="3">
    <source>
        <dbReference type="PROSITE" id="PS51782"/>
    </source>
</evidence>
<dbReference type="InterPro" id="IPR036779">
    <property type="entry name" value="LysM_dom_sf"/>
</dbReference>
<keyword evidence="2" id="KW-0812">Transmembrane</keyword>